<dbReference type="EMBL" id="JALNMJ010000004">
    <property type="protein sequence ID" value="MCK7612184.1"/>
    <property type="molecule type" value="Genomic_DNA"/>
</dbReference>
<accession>A0ABT0GRV9</accession>
<feature type="chain" id="PRO_5047135378" evidence="1">
    <location>
        <begin position="38"/>
        <end position="116"/>
    </location>
</feature>
<dbReference type="Proteomes" id="UP001431221">
    <property type="component" value="Unassembled WGS sequence"/>
</dbReference>
<reference evidence="2" key="1">
    <citation type="submission" date="2022-04" db="EMBL/GenBank/DDBJ databases">
        <title>Roseibium sp. CAU 1639 isolated from mud.</title>
        <authorList>
            <person name="Kim W."/>
        </authorList>
    </citation>
    <scope>NUCLEOTIDE SEQUENCE</scope>
    <source>
        <strain evidence="2">CAU 1639</strain>
    </source>
</reference>
<keyword evidence="3" id="KW-1185">Reference proteome</keyword>
<sequence>MTSRDTNGSSDRLCHSRSLPFAVAGFLLLLGSAAAFAQTLTVNPGRFGAMTCQQLWYTEQEVLAEGRVCLKTERARRAFRRAPRCISDDESILPAKVEDYLDQLRQSARDKGCKGF</sequence>
<evidence type="ECO:0000313" key="2">
    <source>
        <dbReference type="EMBL" id="MCK7612184.1"/>
    </source>
</evidence>
<proteinExistence type="predicted"/>
<gene>
    <name evidence="2" type="ORF">M0H32_08430</name>
</gene>
<comment type="caution">
    <text evidence="2">The sequence shown here is derived from an EMBL/GenBank/DDBJ whole genome shotgun (WGS) entry which is preliminary data.</text>
</comment>
<organism evidence="2 3">
    <name type="scientific">Roseibium sediminicola</name>
    <dbReference type="NCBI Taxonomy" id="2933272"/>
    <lineage>
        <taxon>Bacteria</taxon>
        <taxon>Pseudomonadati</taxon>
        <taxon>Pseudomonadota</taxon>
        <taxon>Alphaproteobacteria</taxon>
        <taxon>Hyphomicrobiales</taxon>
        <taxon>Stappiaceae</taxon>
        <taxon>Roseibium</taxon>
    </lineage>
</organism>
<feature type="signal peptide" evidence="1">
    <location>
        <begin position="1"/>
        <end position="37"/>
    </location>
</feature>
<evidence type="ECO:0000313" key="3">
    <source>
        <dbReference type="Proteomes" id="UP001431221"/>
    </source>
</evidence>
<evidence type="ECO:0000256" key="1">
    <source>
        <dbReference type="SAM" id="SignalP"/>
    </source>
</evidence>
<keyword evidence="1" id="KW-0732">Signal</keyword>
<name>A0ABT0GRV9_9HYPH</name>
<protein>
    <submittedName>
        <fullName evidence="2">HdeA family protein</fullName>
    </submittedName>
</protein>